<accession>A0A6J4RHC1</accession>
<sequence>CSAPSSHSSPAPRVFASAMRRRSVSSPPPHAPSTSRPKPTARTTPSAGTTRSLLTASSLLR</sequence>
<reference evidence="2" key="1">
    <citation type="submission" date="2020-02" db="EMBL/GenBank/DDBJ databases">
        <authorList>
            <person name="Meier V. D."/>
        </authorList>
    </citation>
    <scope>NUCLEOTIDE SEQUENCE</scope>
    <source>
        <strain evidence="2">AVDCRST_MAG53</strain>
    </source>
</reference>
<feature type="non-terminal residue" evidence="2">
    <location>
        <position position="61"/>
    </location>
</feature>
<gene>
    <name evidence="2" type="ORF">AVDCRST_MAG53-31</name>
</gene>
<proteinExistence type="predicted"/>
<feature type="region of interest" description="Disordered" evidence="1">
    <location>
        <begin position="1"/>
        <end position="61"/>
    </location>
</feature>
<evidence type="ECO:0000313" key="2">
    <source>
        <dbReference type="EMBL" id="CAA9472789.1"/>
    </source>
</evidence>
<evidence type="ECO:0000256" key="1">
    <source>
        <dbReference type="SAM" id="MobiDB-lite"/>
    </source>
</evidence>
<dbReference type="AlphaFoldDB" id="A0A6J4RHC1"/>
<dbReference type="EMBL" id="CADCVR010000003">
    <property type="protein sequence ID" value="CAA9472789.1"/>
    <property type="molecule type" value="Genomic_DNA"/>
</dbReference>
<protein>
    <submittedName>
        <fullName evidence="2">Uncharacterized protein</fullName>
    </submittedName>
</protein>
<organism evidence="2">
    <name type="scientific">uncultured Solirubrobacteraceae bacterium</name>
    <dbReference type="NCBI Taxonomy" id="1162706"/>
    <lineage>
        <taxon>Bacteria</taxon>
        <taxon>Bacillati</taxon>
        <taxon>Actinomycetota</taxon>
        <taxon>Thermoleophilia</taxon>
        <taxon>Solirubrobacterales</taxon>
        <taxon>Solirubrobacteraceae</taxon>
        <taxon>environmental samples</taxon>
    </lineage>
</organism>
<feature type="compositionally biased region" description="Polar residues" evidence="1">
    <location>
        <begin position="32"/>
        <end position="45"/>
    </location>
</feature>
<name>A0A6J4RHC1_9ACTN</name>
<feature type="non-terminal residue" evidence="2">
    <location>
        <position position="1"/>
    </location>
</feature>
<feature type="compositionally biased region" description="Low complexity" evidence="1">
    <location>
        <begin position="1"/>
        <end position="12"/>
    </location>
</feature>
<feature type="compositionally biased region" description="Low complexity" evidence="1">
    <location>
        <begin position="46"/>
        <end position="61"/>
    </location>
</feature>